<dbReference type="PROSITE" id="PS51819">
    <property type="entry name" value="VOC"/>
    <property type="match status" value="1"/>
</dbReference>
<organism evidence="11 12">
    <name type="scientific">Smittium culicis</name>
    <dbReference type="NCBI Taxonomy" id="133412"/>
    <lineage>
        <taxon>Eukaryota</taxon>
        <taxon>Fungi</taxon>
        <taxon>Fungi incertae sedis</taxon>
        <taxon>Zoopagomycota</taxon>
        <taxon>Kickxellomycotina</taxon>
        <taxon>Harpellomycetes</taxon>
        <taxon>Harpellales</taxon>
        <taxon>Legeriomycetaceae</taxon>
        <taxon>Smittium</taxon>
    </lineage>
</organism>
<dbReference type="GO" id="GO:0004462">
    <property type="term" value="F:lactoylglutathione lyase activity"/>
    <property type="evidence" value="ECO:0007669"/>
    <property type="project" value="UniProtKB-UniRule"/>
</dbReference>
<evidence type="ECO:0000313" key="11">
    <source>
        <dbReference type="EMBL" id="OMJ12046.1"/>
    </source>
</evidence>
<dbReference type="PANTHER" id="PTHR10374">
    <property type="entry name" value="LACTOYLGLUTATHIONE LYASE GLYOXALASE I"/>
    <property type="match status" value="1"/>
</dbReference>
<evidence type="ECO:0000256" key="3">
    <source>
        <dbReference type="ARBA" id="ARBA00012081"/>
    </source>
</evidence>
<evidence type="ECO:0000256" key="5">
    <source>
        <dbReference type="ARBA" id="ARBA00022833"/>
    </source>
</evidence>
<dbReference type="InterPro" id="IPR004361">
    <property type="entry name" value="Glyoxalase_1"/>
</dbReference>
<evidence type="ECO:0000256" key="1">
    <source>
        <dbReference type="ARBA" id="ARBA00005008"/>
    </source>
</evidence>
<comment type="catalytic activity">
    <reaction evidence="9">
        <text>(R)-S-lactoylglutathione = methylglyoxal + glutathione</text>
        <dbReference type="Rhea" id="RHEA:19069"/>
        <dbReference type="ChEBI" id="CHEBI:17158"/>
        <dbReference type="ChEBI" id="CHEBI:57474"/>
        <dbReference type="ChEBI" id="CHEBI:57925"/>
        <dbReference type="EC" id="4.4.1.5"/>
    </reaction>
</comment>
<dbReference type="SUPFAM" id="SSF54593">
    <property type="entry name" value="Glyoxalase/Bleomycin resistance protein/Dihydroxybiphenyl dioxygenase"/>
    <property type="match status" value="1"/>
</dbReference>
<evidence type="ECO:0000313" key="12">
    <source>
        <dbReference type="Proteomes" id="UP000187429"/>
    </source>
</evidence>
<keyword evidence="5 8" id="KW-0862">Zinc</keyword>
<dbReference type="PROSITE" id="PS00934">
    <property type="entry name" value="GLYOXALASE_I_1"/>
    <property type="match status" value="1"/>
</dbReference>
<dbReference type="NCBIfam" id="TIGR00068">
    <property type="entry name" value="glyox_I"/>
    <property type="match status" value="1"/>
</dbReference>
<comment type="similarity">
    <text evidence="2 9">Belongs to the glyoxalase I family.</text>
</comment>
<accession>A0A1R1XBQ9</accession>
<evidence type="ECO:0000256" key="6">
    <source>
        <dbReference type="ARBA" id="ARBA00023239"/>
    </source>
</evidence>
<dbReference type="Proteomes" id="UP000187429">
    <property type="component" value="Unassembled WGS sequence"/>
</dbReference>
<reference evidence="12" key="1">
    <citation type="submission" date="2017-01" db="EMBL/GenBank/DDBJ databases">
        <authorList>
            <person name="Wang Y."/>
            <person name="White M."/>
            <person name="Kvist S."/>
            <person name="Moncalvo J.-M."/>
        </authorList>
    </citation>
    <scope>NUCLEOTIDE SEQUENCE [LARGE SCALE GENOMIC DNA]</scope>
    <source>
        <strain evidence="12">ID-206-W2</strain>
    </source>
</reference>
<dbReference type="UniPathway" id="UPA00619">
    <property type="reaction ID" value="UER00675"/>
</dbReference>
<evidence type="ECO:0000256" key="7">
    <source>
        <dbReference type="PIRSR" id="PIRSR604361-1"/>
    </source>
</evidence>
<dbReference type="EMBL" id="LSSM01005736">
    <property type="protein sequence ID" value="OMJ12046.1"/>
    <property type="molecule type" value="Genomic_DNA"/>
</dbReference>
<keyword evidence="6 9" id="KW-0456">Lyase</keyword>
<evidence type="ECO:0000256" key="9">
    <source>
        <dbReference type="RuleBase" id="RU361179"/>
    </source>
</evidence>
<proteinExistence type="inferred from homology"/>
<dbReference type="EC" id="4.4.1.5" evidence="3 9"/>
<dbReference type="CDD" id="cd07233">
    <property type="entry name" value="GlxI_Zn"/>
    <property type="match status" value="1"/>
</dbReference>
<name>A0A1R1XBQ9_9FUNG</name>
<feature type="binding site" evidence="8">
    <location>
        <position position="98"/>
    </location>
    <ligand>
        <name>Zn(2+)</name>
        <dbReference type="ChEBI" id="CHEBI:29105"/>
        <note>ligand shared between dimeric partners</note>
    </ligand>
</feature>
<feature type="active site" description="Proton donor/acceptor" evidence="7">
    <location>
        <position position="144"/>
    </location>
</feature>
<dbReference type="OrthoDB" id="16820at2759"/>
<keyword evidence="4 8" id="KW-0479">Metal-binding</keyword>
<dbReference type="PANTHER" id="PTHR10374:SF30">
    <property type="entry name" value="LACTOYLGLUTATHIONE LYASE"/>
    <property type="match status" value="1"/>
</dbReference>
<evidence type="ECO:0000256" key="8">
    <source>
        <dbReference type="PIRSR" id="PIRSR604361-3"/>
    </source>
</evidence>
<comment type="function">
    <text evidence="9">Catalyzes the conversion of hemimercaptal, formed from methylglyoxal and glutathione, to S-lactoylglutathione.</text>
</comment>
<protein>
    <recommendedName>
        <fullName evidence="3 9">Lactoylglutathione lyase</fullName>
        <ecNumber evidence="3 9">4.4.1.5</ecNumber>
    </recommendedName>
    <alternativeName>
        <fullName evidence="9">Glyoxalase I</fullName>
    </alternativeName>
</protein>
<dbReference type="InterPro" id="IPR018146">
    <property type="entry name" value="Glyoxalase_1_CS"/>
</dbReference>
<dbReference type="InterPro" id="IPR004360">
    <property type="entry name" value="Glyas_Fos-R_dOase_dom"/>
</dbReference>
<feature type="binding site" evidence="8">
    <location>
        <position position="70"/>
    </location>
    <ligand>
        <name>Zn(2+)</name>
        <dbReference type="ChEBI" id="CHEBI:29105"/>
        <note>ligand shared between dimeric partners</note>
    </ligand>
</feature>
<comment type="caution">
    <text evidence="11">The sequence shown here is derived from an EMBL/GenBank/DDBJ whole genome shotgun (WGS) entry which is preliminary data.</text>
</comment>
<comment type="cofactor">
    <cofactor evidence="8">
        <name>Zn(2+)</name>
        <dbReference type="ChEBI" id="CHEBI:29105"/>
    </cofactor>
    <text evidence="8">Binds 1 zinc ion per subunit. In the homodimer, two zinc ions are bound between subunits.</text>
</comment>
<dbReference type="Gene3D" id="3.10.180.10">
    <property type="entry name" value="2,3-Dihydroxybiphenyl 1,2-Dioxygenase, domain 1"/>
    <property type="match status" value="1"/>
</dbReference>
<dbReference type="InterPro" id="IPR029068">
    <property type="entry name" value="Glyas_Bleomycin-R_OHBP_Dase"/>
</dbReference>
<dbReference type="PROSITE" id="PS00935">
    <property type="entry name" value="GLYOXALASE_I_2"/>
    <property type="match status" value="1"/>
</dbReference>
<sequence>MTDVSKYRLNHTMYRVRDGAASVEFYTKVLGMKLLDSYINNDAKFSLYFLGYDDDHNKDIPRLSKQGILELTHNHGTETDPEFKGYNTGNGDIGGYGHIAVTVDNLSEAVKRFDTLNVNFMKRPEEGRMKHIAFIYDPDGYRIEILQHPGV</sequence>
<evidence type="ECO:0000256" key="4">
    <source>
        <dbReference type="ARBA" id="ARBA00022723"/>
    </source>
</evidence>
<comment type="pathway">
    <text evidence="1 9">Secondary metabolite metabolism; methylglyoxal degradation; (R)-lactate from methylglyoxal: step 1/2.</text>
</comment>
<dbReference type="AlphaFoldDB" id="A0A1R1XBQ9"/>
<dbReference type="GO" id="GO:0046872">
    <property type="term" value="F:metal ion binding"/>
    <property type="evidence" value="ECO:0007669"/>
    <property type="project" value="UniProtKB-UniRule"/>
</dbReference>
<feature type="domain" description="VOC" evidence="10">
    <location>
        <begin position="8"/>
        <end position="148"/>
    </location>
</feature>
<dbReference type="Pfam" id="PF00903">
    <property type="entry name" value="Glyoxalase"/>
    <property type="match status" value="1"/>
</dbReference>
<feature type="binding site" evidence="8">
    <location>
        <position position="144"/>
    </location>
    <ligand>
        <name>Zn(2+)</name>
        <dbReference type="ChEBI" id="CHEBI:29105"/>
        <note>ligand shared between dimeric partners</note>
    </ligand>
</feature>
<evidence type="ECO:0000259" key="10">
    <source>
        <dbReference type="PROSITE" id="PS51819"/>
    </source>
</evidence>
<keyword evidence="12" id="KW-1185">Reference proteome</keyword>
<evidence type="ECO:0000256" key="2">
    <source>
        <dbReference type="ARBA" id="ARBA00010363"/>
    </source>
</evidence>
<gene>
    <name evidence="11" type="ORF">AYI69_g9587</name>
</gene>
<dbReference type="InterPro" id="IPR037523">
    <property type="entry name" value="VOC_core"/>
</dbReference>